<protein>
    <recommendedName>
        <fullName evidence="2">Transcription regulator TrmB N-terminal domain-containing protein</fullName>
    </recommendedName>
</protein>
<dbReference type="Gene3D" id="1.10.10.10">
    <property type="entry name" value="Winged helix-like DNA-binding domain superfamily/Winged helix DNA-binding domain"/>
    <property type="match status" value="1"/>
</dbReference>
<gene>
    <name evidence="3" type="ORF">MmiAt1_08800</name>
</gene>
<dbReference type="PANTHER" id="PTHR34293">
    <property type="entry name" value="HTH-TYPE TRANSCRIPTIONAL REGULATOR TRMBL2"/>
    <property type="match status" value="1"/>
</dbReference>
<name>A0ABU3VPG4_9EURY</name>
<evidence type="ECO:0000313" key="4">
    <source>
        <dbReference type="Proteomes" id="UP001272052"/>
    </source>
</evidence>
<sequence>MVNTDLVPNLKKFGLSENEAKAYIGLVFLQEPSVRELHDFTDIPRAKLYEVLDNLVSKRYAEVLRGTPIHYKPTDPEDLVQMLREDYEKTADDISKAFEEMDVHLFEDESDEIVSIRYLRSEWTVRKKLNEVFDETNQNLIILSRSPEILKDIESELVSIKKRVNILILVNSTEDYDITLPLTLYPENVKPILKELEESHLVNQSAVVISDCGKALAIRKEDKKIEAHYISQSIVEFLYKTIYYFVYCADDIVLPDELLRESPPRIPDSKNASSKNENSENASVVCRHSRCLRKNEEAQKMQSTSNSEADSEKPDRRTVKGKLRQATENLKQSKTNRKNSRQA</sequence>
<reference evidence="3 4" key="1">
    <citation type="submission" date="2023-06" db="EMBL/GenBank/DDBJ databases">
        <title>Genome sequence of Methanimicrococcus sp. At1.</title>
        <authorList>
            <person name="Protasov E."/>
            <person name="Platt K."/>
            <person name="Poehlein A."/>
            <person name="Daniel R."/>
            <person name="Brune A."/>
        </authorList>
    </citation>
    <scope>NUCLEOTIDE SEQUENCE [LARGE SCALE GENOMIC DNA]</scope>
    <source>
        <strain evidence="3 4">At1</strain>
    </source>
</reference>
<organism evidence="3 4">
    <name type="scientific">Methanimicrococcus hacksteinii</name>
    <dbReference type="NCBI Taxonomy" id="3028293"/>
    <lineage>
        <taxon>Archaea</taxon>
        <taxon>Methanobacteriati</taxon>
        <taxon>Methanobacteriota</taxon>
        <taxon>Stenosarchaea group</taxon>
        <taxon>Methanomicrobia</taxon>
        <taxon>Methanosarcinales</taxon>
        <taxon>Methanosarcinaceae</taxon>
        <taxon>Methanimicrococcus</taxon>
    </lineage>
</organism>
<proteinExistence type="predicted"/>
<dbReference type="SUPFAM" id="SSF46785">
    <property type="entry name" value="Winged helix' DNA-binding domain"/>
    <property type="match status" value="1"/>
</dbReference>
<dbReference type="InterPro" id="IPR036388">
    <property type="entry name" value="WH-like_DNA-bd_sf"/>
</dbReference>
<dbReference type="InterPro" id="IPR051797">
    <property type="entry name" value="TrmB-like"/>
</dbReference>
<evidence type="ECO:0000313" key="3">
    <source>
        <dbReference type="EMBL" id="MDV0445309.1"/>
    </source>
</evidence>
<dbReference type="RefSeq" id="WP_318785729.1">
    <property type="nucleotide sequence ID" value="NZ_JAWDKC010000015.1"/>
</dbReference>
<feature type="compositionally biased region" description="Low complexity" evidence="1">
    <location>
        <begin position="269"/>
        <end position="283"/>
    </location>
</feature>
<evidence type="ECO:0000256" key="1">
    <source>
        <dbReference type="SAM" id="MobiDB-lite"/>
    </source>
</evidence>
<feature type="region of interest" description="Disordered" evidence="1">
    <location>
        <begin position="264"/>
        <end position="343"/>
    </location>
</feature>
<comment type="caution">
    <text evidence="3">The sequence shown here is derived from an EMBL/GenBank/DDBJ whole genome shotgun (WGS) entry which is preliminary data.</text>
</comment>
<dbReference type="Proteomes" id="UP001272052">
    <property type="component" value="Unassembled WGS sequence"/>
</dbReference>
<accession>A0ABU3VPG4</accession>
<dbReference type="InterPro" id="IPR002831">
    <property type="entry name" value="Tscrpt_reg_TrmB_N"/>
</dbReference>
<dbReference type="PANTHER" id="PTHR34293:SF1">
    <property type="entry name" value="HTH-TYPE TRANSCRIPTIONAL REGULATOR TRMBL2"/>
    <property type="match status" value="1"/>
</dbReference>
<feature type="domain" description="Transcription regulator TrmB N-terminal" evidence="2">
    <location>
        <begin position="10"/>
        <end position="77"/>
    </location>
</feature>
<evidence type="ECO:0000259" key="2">
    <source>
        <dbReference type="Pfam" id="PF01978"/>
    </source>
</evidence>
<keyword evidence="4" id="KW-1185">Reference proteome</keyword>
<dbReference type="InterPro" id="IPR036390">
    <property type="entry name" value="WH_DNA-bd_sf"/>
</dbReference>
<feature type="compositionally biased region" description="Basic residues" evidence="1">
    <location>
        <begin position="334"/>
        <end position="343"/>
    </location>
</feature>
<dbReference type="Pfam" id="PF01978">
    <property type="entry name" value="TrmB"/>
    <property type="match status" value="1"/>
</dbReference>
<dbReference type="EMBL" id="JAWDKC010000015">
    <property type="protein sequence ID" value="MDV0445309.1"/>
    <property type="molecule type" value="Genomic_DNA"/>
</dbReference>